<evidence type="ECO:0000313" key="3">
    <source>
        <dbReference type="Proteomes" id="UP000824782"/>
    </source>
</evidence>
<comment type="caution">
    <text evidence="2">The sequence shown here is derived from an EMBL/GenBank/DDBJ whole genome shotgun (WGS) entry which is preliminary data.</text>
</comment>
<sequence length="69" mass="7751">MINYVQINSPIINGTLDESSPNAHFGYVLPLARGRVIRAWNHHVTVSLANGKTGSNRMTKKKDYRRSPT</sequence>
<name>A0AAV7D920_ENGPU</name>
<evidence type="ECO:0000256" key="1">
    <source>
        <dbReference type="SAM" id="MobiDB-lite"/>
    </source>
</evidence>
<gene>
    <name evidence="2" type="ORF">GDO81_001001</name>
</gene>
<dbReference type="AlphaFoldDB" id="A0AAV7D920"/>
<keyword evidence="3" id="KW-1185">Reference proteome</keyword>
<feature type="region of interest" description="Disordered" evidence="1">
    <location>
        <begin position="50"/>
        <end position="69"/>
    </location>
</feature>
<dbReference type="Proteomes" id="UP000824782">
    <property type="component" value="Unassembled WGS sequence"/>
</dbReference>
<organism evidence="2 3">
    <name type="scientific">Engystomops pustulosus</name>
    <name type="common">Tungara frog</name>
    <name type="synonym">Physalaemus pustulosus</name>
    <dbReference type="NCBI Taxonomy" id="76066"/>
    <lineage>
        <taxon>Eukaryota</taxon>
        <taxon>Metazoa</taxon>
        <taxon>Chordata</taxon>
        <taxon>Craniata</taxon>
        <taxon>Vertebrata</taxon>
        <taxon>Euteleostomi</taxon>
        <taxon>Amphibia</taxon>
        <taxon>Batrachia</taxon>
        <taxon>Anura</taxon>
        <taxon>Neobatrachia</taxon>
        <taxon>Hyloidea</taxon>
        <taxon>Leptodactylidae</taxon>
        <taxon>Leiuperinae</taxon>
        <taxon>Engystomops</taxon>
    </lineage>
</organism>
<proteinExistence type="predicted"/>
<protein>
    <submittedName>
        <fullName evidence="2">Uncharacterized protein</fullName>
    </submittedName>
</protein>
<feature type="compositionally biased region" description="Basic residues" evidence="1">
    <location>
        <begin position="58"/>
        <end position="69"/>
    </location>
</feature>
<reference evidence="2" key="1">
    <citation type="thesis" date="2020" institute="ProQuest LLC" country="789 East Eisenhower Parkway, Ann Arbor, MI, USA">
        <title>Comparative Genomics and Chromosome Evolution.</title>
        <authorList>
            <person name="Mudd A.B."/>
        </authorList>
    </citation>
    <scope>NUCLEOTIDE SEQUENCE</scope>
    <source>
        <strain evidence="2">237g6f4</strain>
        <tissue evidence="2">Blood</tissue>
    </source>
</reference>
<evidence type="ECO:0000313" key="2">
    <source>
        <dbReference type="EMBL" id="KAG8593950.1"/>
    </source>
</evidence>
<dbReference type="EMBL" id="WNYA01000001">
    <property type="protein sequence ID" value="KAG8593950.1"/>
    <property type="molecule type" value="Genomic_DNA"/>
</dbReference>
<accession>A0AAV7D920</accession>